<protein>
    <submittedName>
        <fullName evidence="7">TM2 domain-containing protein</fullName>
    </submittedName>
</protein>
<evidence type="ECO:0000256" key="2">
    <source>
        <dbReference type="ARBA" id="ARBA00022692"/>
    </source>
</evidence>
<proteinExistence type="predicted"/>
<evidence type="ECO:0000313" key="8">
    <source>
        <dbReference type="Proteomes" id="UP000516421"/>
    </source>
</evidence>
<feature type="domain" description="TM2" evidence="6">
    <location>
        <begin position="37"/>
        <end position="85"/>
    </location>
</feature>
<gene>
    <name evidence="7" type="ORF">IDM48_11180</name>
</gene>
<accession>A0A7H2BJP2</accession>
<dbReference type="KEGG" id="rama:IDM48_11180"/>
<feature type="transmembrane region" description="Helical" evidence="5">
    <location>
        <begin position="41"/>
        <end position="59"/>
    </location>
</feature>
<dbReference type="GO" id="GO:0016020">
    <property type="term" value="C:membrane"/>
    <property type="evidence" value="ECO:0007669"/>
    <property type="project" value="UniProtKB-SubCell"/>
</dbReference>
<dbReference type="Proteomes" id="UP000516421">
    <property type="component" value="Chromosome"/>
</dbReference>
<comment type="subcellular location">
    <subcellularLocation>
        <location evidence="1">Membrane</location>
        <topology evidence="1">Multi-pass membrane protein</topology>
    </subcellularLocation>
</comment>
<evidence type="ECO:0000313" key="7">
    <source>
        <dbReference type="EMBL" id="QNV39888.1"/>
    </source>
</evidence>
<keyword evidence="4 5" id="KW-0472">Membrane</keyword>
<evidence type="ECO:0000256" key="3">
    <source>
        <dbReference type="ARBA" id="ARBA00022989"/>
    </source>
</evidence>
<evidence type="ECO:0000256" key="4">
    <source>
        <dbReference type="ARBA" id="ARBA00023136"/>
    </source>
</evidence>
<keyword evidence="8" id="KW-1185">Reference proteome</keyword>
<evidence type="ECO:0000256" key="1">
    <source>
        <dbReference type="ARBA" id="ARBA00004141"/>
    </source>
</evidence>
<reference evidence="7 8" key="1">
    <citation type="submission" date="2020-09" db="EMBL/GenBank/DDBJ databases">
        <title>Investigation of environmental microbe.</title>
        <authorList>
            <person name="Ou Y."/>
            <person name="Kang Q."/>
        </authorList>
    </citation>
    <scope>NUCLEOTIDE SEQUENCE [LARGE SCALE GENOMIC DNA]</scope>
    <source>
        <strain evidence="7 8">KJZ-9</strain>
    </source>
</reference>
<feature type="transmembrane region" description="Helical" evidence="5">
    <location>
        <begin position="89"/>
        <end position="109"/>
    </location>
</feature>
<name>A0A7H2BJP2_9MICC</name>
<keyword evidence="3 5" id="KW-1133">Transmembrane helix</keyword>
<sequence>MSERPEHYTPQYINNQRNPFAPTYGINQQATTVIVRQKSLLIAYLLWFFLGWLGLHKLYLRQPFMALFYVILFAIGSTTWHIILGIPFIVLWGLLMFIDIFTMPIRVGLMNSLAVRRTY</sequence>
<evidence type="ECO:0000256" key="5">
    <source>
        <dbReference type="SAM" id="Phobius"/>
    </source>
</evidence>
<dbReference type="EMBL" id="CP061538">
    <property type="protein sequence ID" value="QNV39888.1"/>
    <property type="molecule type" value="Genomic_DNA"/>
</dbReference>
<organism evidence="7 8">
    <name type="scientific">Rothia amarae</name>
    <dbReference type="NCBI Taxonomy" id="169480"/>
    <lineage>
        <taxon>Bacteria</taxon>
        <taxon>Bacillati</taxon>
        <taxon>Actinomycetota</taxon>
        <taxon>Actinomycetes</taxon>
        <taxon>Micrococcales</taxon>
        <taxon>Micrococcaceae</taxon>
        <taxon>Rothia</taxon>
    </lineage>
</organism>
<dbReference type="AlphaFoldDB" id="A0A7H2BJP2"/>
<dbReference type="RefSeq" id="WP_068168815.1">
    <property type="nucleotide sequence ID" value="NZ_BAAAHX010000001.1"/>
</dbReference>
<dbReference type="Pfam" id="PF05154">
    <property type="entry name" value="TM2"/>
    <property type="match status" value="1"/>
</dbReference>
<evidence type="ECO:0000259" key="6">
    <source>
        <dbReference type="Pfam" id="PF05154"/>
    </source>
</evidence>
<dbReference type="InterPro" id="IPR007829">
    <property type="entry name" value="TM2"/>
</dbReference>
<keyword evidence="2 5" id="KW-0812">Transmembrane</keyword>
<feature type="transmembrane region" description="Helical" evidence="5">
    <location>
        <begin position="66"/>
        <end position="83"/>
    </location>
</feature>